<dbReference type="RefSeq" id="WP_285611585.1">
    <property type="nucleotide sequence ID" value="NZ_BSSD01000006.1"/>
</dbReference>
<gene>
    <name evidence="1" type="ORF">Aglo03_40340</name>
</gene>
<evidence type="ECO:0000313" key="2">
    <source>
        <dbReference type="Proteomes" id="UP001165042"/>
    </source>
</evidence>
<protein>
    <submittedName>
        <fullName evidence="1">Uncharacterized protein</fullName>
    </submittedName>
</protein>
<dbReference type="AlphaFoldDB" id="A0A9W6QMP2"/>
<organism evidence="1 2">
    <name type="scientific">Actinokineospora globicatena</name>
    <dbReference type="NCBI Taxonomy" id="103729"/>
    <lineage>
        <taxon>Bacteria</taxon>
        <taxon>Bacillati</taxon>
        <taxon>Actinomycetota</taxon>
        <taxon>Actinomycetes</taxon>
        <taxon>Pseudonocardiales</taxon>
        <taxon>Pseudonocardiaceae</taxon>
        <taxon>Actinokineospora</taxon>
    </lineage>
</organism>
<keyword evidence="2" id="KW-1185">Reference proteome</keyword>
<sequence>MATASTGDRADRLAGLASTLTATAGVVQNTASGTVTAGEFTGASATITWIYALVNPLQCLTPGGLTTQDGTILVQIAGI</sequence>
<accession>A0A9W6QMP2</accession>
<name>A0A9W6QMP2_9PSEU</name>
<dbReference type="EMBL" id="BSSD01000006">
    <property type="protein sequence ID" value="GLW93218.1"/>
    <property type="molecule type" value="Genomic_DNA"/>
</dbReference>
<proteinExistence type="predicted"/>
<comment type="caution">
    <text evidence="1">The sequence shown here is derived from an EMBL/GenBank/DDBJ whole genome shotgun (WGS) entry which is preliminary data.</text>
</comment>
<dbReference type="Proteomes" id="UP001165042">
    <property type="component" value="Unassembled WGS sequence"/>
</dbReference>
<reference evidence="1" key="1">
    <citation type="submission" date="2023-02" db="EMBL/GenBank/DDBJ databases">
        <title>Actinokineospora globicatena NBRC 15670.</title>
        <authorList>
            <person name="Ichikawa N."/>
            <person name="Sato H."/>
            <person name="Tonouchi N."/>
        </authorList>
    </citation>
    <scope>NUCLEOTIDE SEQUENCE</scope>
    <source>
        <strain evidence="1">NBRC 15670</strain>
    </source>
</reference>
<evidence type="ECO:0000313" key="1">
    <source>
        <dbReference type="EMBL" id="GLW93218.1"/>
    </source>
</evidence>